<name>A0A803NQY5_CANSA</name>
<feature type="compositionally biased region" description="Basic residues" evidence="1">
    <location>
        <begin position="158"/>
        <end position="167"/>
    </location>
</feature>
<feature type="domain" description="Transposase-associated" evidence="2">
    <location>
        <begin position="5"/>
        <end position="78"/>
    </location>
</feature>
<evidence type="ECO:0000259" key="2">
    <source>
        <dbReference type="Pfam" id="PF13963"/>
    </source>
</evidence>
<dbReference type="Pfam" id="PF13963">
    <property type="entry name" value="Transpos_assoc"/>
    <property type="match status" value="1"/>
</dbReference>
<feature type="region of interest" description="Disordered" evidence="1">
    <location>
        <begin position="158"/>
        <end position="186"/>
    </location>
</feature>
<evidence type="ECO:0000256" key="1">
    <source>
        <dbReference type="SAM" id="MobiDB-lite"/>
    </source>
</evidence>
<evidence type="ECO:0000313" key="3">
    <source>
        <dbReference type="EnsemblPlants" id="cds.evm.model.01.817"/>
    </source>
</evidence>
<organism evidence="3 4">
    <name type="scientific">Cannabis sativa</name>
    <name type="common">Hemp</name>
    <name type="synonym">Marijuana</name>
    <dbReference type="NCBI Taxonomy" id="3483"/>
    <lineage>
        <taxon>Eukaryota</taxon>
        <taxon>Viridiplantae</taxon>
        <taxon>Streptophyta</taxon>
        <taxon>Embryophyta</taxon>
        <taxon>Tracheophyta</taxon>
        <taxon>Spermatophyta</taxon>
        <taxon>Magnoliopsida</taxon>
        <taxon>eudicotyledons</taxon>
        <taxon>Gunneridae</taxon>
        <taxon>Pentapetalae</taxon>
        <taxon>rosids</taxon>
        <taxon>fabids</taxon>
        <taxon>Rosales</taxon>
        <taxon>Cannabaceae</taxon>
        <taxon>Cannabis</taxon>
    </lineage>
</organism>
<dbReference type="Gramene" id="evm.model.01.817">
    <property type="protein sequence ID" value="cds.evm.model.01.817"/>
    <property type="gene ID" value="evm.TU.01.817"/>
</dbReference>
<sequence>MTIDKGWIFLRDRTDPAYWRGILAFSEMAEQHKGSDGKIRCPCVKCVNNKRHTPVDVRGHILRWGFQTSYEQWVFHGEEEAIVADVVVDENDVNKMRDDRENMKYVSTQGTKSLVERRHELEQLQAARDARSQIDSESGSSTDHVSIFEEALGQRRGHVRGIGRRLKGSSSSSRAQSTQSQAPSQDLVNDMSVMFTLFSSQIDPLNMDPAKLAMFNMLKNKYSTPVPQPSQKNMSQGSPAHSQHSAASSDMQKYSTSQPQHQLQPLSQPLPQPSHPPPPYPYMYGPPYTHPYMYGEISQQRPSAFFPGLTDMAGSSQQFSSSQQAQPAYPYQWMMGAPTSQPLQPPHTSQPLQPPQTSQPLQQPQTSQG</sequence>
<reference evidence="3" key="2">
    <citation type="submission" date="2021-03" db="UniProtKB">
        <authorList>
            <consortium name="EnsemblPlants"/>
        </authorList>
    </citation>
    <scope>IDENTIFICATION</scope>
</reference>
<feature type="compositionally biased region" description="Basic and acidic residues" evidence="1">
    <location>
        <begin position="125"/>
        <end position="134"/>
    </location>
</feature>
<dbReference type="EnsemblPlants" id="evm.model.01.817">
    <property type="protein sequence ID" value="cds.evm.model.01.817"/>
    <property type="gene ID" value="evm.TU.01.817"/>
</dbReference>
<feature type="compositionally biased region" description="Low complexity" evidence="1">
    <location>
        <begin position="169"/>
        <end position="185"/>
    </location>
</feature>
<feature type="compositionally biased region" description="Polar residues" evidence="1">
    <location>
        <begin position="223"/>
        <end position="234"/>
    </location>
</feature>
<feature type="region of interest" description="Disordered" evidence="1">
    <location>
        <begin position="223"/>
        <end position="283"/>
    </location>
</feature>
<reference evidence="3" key="1">
    <citation type="submission" date="2018-11" db="EMBL/GenBank/DDBJ databases">
        <authorList>
            <person name="Grassa J C."/>
        </authorList>
    </citation>
    <scope>NUCLEOTIDE SEQUENCE [LARGE SCALE GENOMIC DNA]</scope>
</reference>
<dbReference type="AlphaFoldDB" id="A0A803NQY5"/>
<dbReference type="OrthoDB" id="1750186at2759"/>
<feature type="region of interest" description="Disordered" evidence="1">
    <location>
        <begin position="334"/>
        <end position="369"/>
    </location>
</feature>
<feature type="compositionally biased region" description="Low complexity" evidence="1">
    <location>
        <begin position="235"/>
        <end position="249"/>
    </location>
</feature>
<protein>
    <recommendedName>
        <fullName evidence="2">Transposase-associated domain-containing protein</fullName>
    </recommendedName>
</protein>
<feature type="region of interest" description="Disordered" evidence="1">
    <location>
        <begin position="125"/>
        <end position="145"/>
    </location>
</feature>
<feature type="compositionally biased region" description="Polar residues" evidence="1">
    <location>
        <begin position="135"/>
        <end position="144"/>
    </location>
</feature>
<keyword evidence="4" id="KW-1185">Reference proteome</keyword>
<dbReference type="Proteomes" id="UP000596661">
    <property type="component" value="Chromosome 1"/>
</dbReference>
<feature type="compositionally biased region" description="Low complexity" evidence="1">
    <location>
        <begin position="256"/>
        <end position="267"/>
    </location>
</feature>
<dbReference type="EMBL" id="UZAU01000018">
    <property type="status" value="NOT_ANNOTATED_CDS"/>
    <property type="molecule type" value="Genomic_DNA"/>
</dbReference>
<evidence type="ECO:0000313" key="4">
    <source>
        <dbReference type="Proteomes" id="UP000596661"/>
    </source>
</evidence>
<accession>A0A803NQY5</accession>
<dbReference type="InterPro" id="IPR029480">
    <property type="entry name" value="Transpos_assoc"/>
</dbReference>
<feature type="compositionally biased region" description="Pro residues" evidence="1">
    <location>
        <begin position="268"/>
        <end position="281"/>
    </location>
</feature>
<proteinExistence type="predicted"/>